<dbReference type="OrthoDB" id="9809047at2"/>
<reference evidence="7 8" key="1">
    <citation type="submission" date="2019-03" db="EMBL/GenBank/DDBJ databases">
        <title>Draft Genome Sequence of Desulfosporosinus fructosivorans Strain 63.6F, Isolated from Marine Sediment in the Baltic Sea.</title>
        <authorList>
            <person name="Hausmann B."/>
            <person name="Vandieken V."/>
            <person name="Pjevac P."/>
            <person name="Schreck K."/>
            <person name="Herbold C.W."/>
            <person name="Loy A."/>
        </authorList>
    </citation>
    <scope>NUCLEOTIDE SEQUENCE [LARGE SCALE GENOMIC DNA]</scope>
    <source>
        <strain evidence="7 8">63.6F</strain>
    </source>
</reference>
<evidence type="ECO:0000313" key="7">
    <source>
        <dbReference type="EMBL" id="TGE39620.1"/>
    </source>
</evidence>
<dbReference type="PANTHER" id="PTHR33705:SF2">
    <property type="entry name" value="PHOSPHOCARRIER PROTEIN NPR"/>
    <property type="match status" value="1"/>
</dbReference>
<keyword evidence="4" id="KW-0963">Cytoplasm</keyword>
<evidence type="ECO:0000256" key="5">
    <source>
        <dbReference type="ARBA" id="ARBA00022683"/>
    </source>
</evidence>
<gene>
    <name evidence="7" type="ORF">E4K67_01010</name>
</gene>
<evidence type="ECO:0000256" key="4">
    <source>
        <dbReference type="ARBA" id="ARBA00022490"/>
    </source>
</evidence>
<evidence type="ECO:0000313" key="8">
    <source>
        <dbReference type="Proteomes" id="UP000298460"/>
    </source>
</evidence>
<dbReference type="PANTHER" id="PTHR33705">
    <property type="entry name" value="PHOSPHOCARRIER PROTEIN HPR"/>
    <property type="match status" value="1"/>
</dbReference>
<accession>A0A4Z0R9U7</accession>
<dbReference type="PROSITE" id="PS00369">
    <property type="entry name" value="PTS_HPR_HIS"/>
    <property type="match status" value="1"/>
</dbReference>
<dbReference type="InterPro" id="IPR001020">
    <property type="entry name" value="PTS_HPr_His_P_site"/>
</dbReference>
<evidence type="ECO:0000256" key="1">
    <source>
        <dbReference type="ARBA" id="ARBA00003681"/>
    </source>
</evidence>
<dbReference type="Proteomes" id="UP000298460">
    <property type="component" value="Unassembled WGS sequence"/>
</dbReference>
<proteinExistence type="predicted"/>
<dbReference type="GO" id="GO:0005737">
    <property type="term" value="C:cytoplasm"/>
    <property type="evidence" value="ECO:0007669"/>
    <property type="project" value="UniProtKB-SubCell"/>
</dbReference>
<dbReference type="InterPro" id="IPR000032">
    <property type="entry name" value="HPr-like"/>
</dbReference>
<dbReference type="AlphaFoldDB" id="A0A4Z0R9U7"/>
<comment type="function">
    <text evidence="1">General (non sugar-specific) component of the phosphoenolpyruvate-dependent sugar phosphotransferase system (sugar PTS). This major carbohydrate active-transport system catalyzes the phosphorylation of incoming sugar substrates concomitantly with their translocation across the cell membrane. The phosphoryl group from phosphoenolpyruvate (PEP) is transferred to the phosphoryl carrier protein HPr by enzyme I. Phospho-HPr then transfers it to the PTS EIIA domain.</text>
</comment>
<dbReference type="PROSITE" id="PS00589">
    <property type="entry name" value="PTS_HPR_SER"/>
    <property type="match status" value="1"/>
</dbReference>
<dbReference type="GO" id="GO:0009401">
    <property type="term" value="P:phosphoenolpyruvate-dependent sugar phosphotransferase system"/>
    <property type="evidence" value="ECO:0007669"/>
    <property type="project" value="UniProtKB-KW"/>
</dbReference>
<dbReference type="PROSITE" id="PS51350">
    <property type="entry name" value="PTS_HPR_DOM"/>
    <property type="match status" value="1"/>
</dbReference>
<dbReference type="CDD" id="cd00367">
    <property type="entry name" value="PTS-HPr_like"/>
    <property type="match status" value="1"/>
</dbReference>
<feature type="domain" description="HPr" evidence="6">
    <location>
        <begin position="1"/>
        <end position="82"/>
    </location>
</feature>
<dbReference type="EMBL" id="SPQQ01000001">
    <property type="protein sequence ID" value="TGE39620.1"/>
    <property type="molecule type" value="Genomic_DNA"/>
</dbReference>
<dbReference type="InterPro" id="IPR035895">
    <property type="entry name" value="HPr-like_sf"/>
</dbReference>
<keyword evidence="8" id="KW-1185">Reference proteome</keyword>
<comment type="subcellular location">
    <subcellularLocation>
        <location evidence="2">Cytoplasm</location>
    </subcellularLocation>
</comment>
<keyword evidence="5" id="KW-0598">Phosphotransferase system</keyword>
<dbReference type="SUPFAM" id="SSF55594">
    <property type="entry name" value="HPr-like"/>
    <property type="match status" value="1"/>
</dbReference>
<dbReference type="Gene3D" id="3.30.1340.10">
    <property type="entry name" value="HPr-like"/>
    <property type="match status" value="1"/>
</dbReference>
<comment type="caution">
    <text evidence="7">The sequence shown here is derived from an EMBL/GenBank/DDBJ whole genome shotgun (WGS) entry which is preliminary data.</text>
</comment>
<organism evidence="7 8">
    <name type="scientific">Desulfosporosinus fructosivorans</name>
    <dbReference type="NCBI Taxonomy" id="2018669"/>
    <lineage>
        <taxon>Bacteria</taxon>
        <taxon>Bacillati</taxon>
        <taxon>Bacillota</taxon>
        <taxon>Clostridia</taxon>
        <taxon>Eubacteriales</taxon>
        <taxon>Desulfitobacteriaceae</taxon>
        <taxon>Desulfosporosinus</taxon>
    </lineage>
</organism>
<evidence type="ECO:0000259" key="6">
    <source>
        <dbReference type="PROSITE" id="PS51350"/>
    </source>
</evidence>
<dbReference type="NCBIfam" id="TIGR01003">
    <property type="entry name" value="PTS_HPr_family"/>
    <property type="match status" value="1"/>
</dbReference>
<protein>
    <recommendedName>
        <fullName evidence="3">Phosphocarrier protein HPr</fullName>
    </recommendedName>
</protein>
<sequence>MKKTFIINSPSGLHARPAALLVQKANSFPCDISLVKGDKKVNAKSIMSILALGIEAKEEIVVITQGEKEAEAMQAIGELLEI</sequence>
<dbReference type="RefSeq" id="WP_135544559.1">
    <property type="nucleotide sequence ID" value="NZ_SPQQ01000001.1"/>
</dbReference>
<dbReference type="Pfam" id="PF00381">
    <property type="entry name" value="PTS-HPr"/>
    <property type="match status" value="1"/>
</dbReference>
<name>A0A4Z0R9U7_9FIRM</name>
<evidence type="ECO:0000256" key="3">
    <source>
        <dbReference type="ARBA" id="ARBA00020422"/>
    </source>
</evidence>
<dbReference type="PRINTS" id="PR00107">
    <property type="entry name" value="PHOSPHOCPHPR"/>
</dbReference>
<dbReference type="InterPro" id="IPR050399">
    <property type="entry name" value="HPr"/>
</dbReference>
<evidence type="ECO:0000256" key="2">
    <source>
        <dbReference type="ARBA" id="ARBA00004496"/>
    </source>
</evidence>
<dbReference type="InterPro" id="IPR002114">
    <property type="entry name" value="PTS_HPr_Ser_P_site"/>
</dbReference>